<dbReference type="AlphaFoldDB" id="A0A6N2Y6I4"/>
<sequence length="363" mass="39642">METEKRRAFIIDFMYFAILALLCFAVLKYAMPLLAPFIIGFALAYLLKGPIRLLSGKLRLNGKISAIVVVLVFYGTIGTLISLLGVKAFAASRELIFNLPQIYALHVEPVLMGIFDGVEQSVLRMDPALVAALEEMFNRLVQSLGQMVSSLSMGAMGTVSDIASSLPGLFIKLLLLIISTFFIAIDYDRLTGFVMHQLNGKTRTVFVQIKEYVVGTLFVCIRSYALIMSITFVELVIGLTLIGVDNALIIAFVIAVFDILPVLGTGGIMIPWTVITALQGNYPLALGLLLVYLVITVVRNIIEPKIVGSQIGLHPVITLASMFVGLQLFGVVGLFGFPIVLSLLCHLNETGTIHLFKPVEDTR</sequence>
<evidence type="ECO:0000256" key="2">
    <source>
        <dbReference type="ARBA" id="ARBA00009773"/>
    </source>
</evidence>
<keyword evidence="5" id="KW-0472">Membrane</keyword>
<organism evidence="6">
    <name type="scientific">Eubacterium limosum</name>
    <dbReference type="NCBI Taxonomy" id="1736"/>
    <lineage>
        <taxon>Bacteria</taxon>
        <taxon>Bacillati</taxon>
        <taxon>Bacillota</taxon>
        <taxon>Clostridia</taxon>
        <taxon>Eubacteriales</taxon>
        <taxon>Eubacteriaceae</taxon>
        <taxon>Eubacterium</taxon>
    </lineage>
</organism>
<reference evidence="6" key="1">
    <citation type="submission" date="2019-11" db="EMBL/GenBank/DDBJ databases">
        <authorList>
            <person name="Feng L."/>
        </authorList>
    </citation>
    <scope>NUCLEOTIDE SEQUENCE</scope>
    <source>
        <strain evidence="6">ElimosumLFYP34</strain>
    </source>
</reference>
<evidence type="ECO:0000256" key="3">
    <source>
        <dbReference type="ARBA" id="ARBA00022692"/>
    </source>
</evidence>
<proteinExistence type="inferred from homology"/>
<dbReference type="GO" id="GO:0016020">
    <property type="term" value="C:membrane"/>
    <property type="evidence" value="ECO:0007669"/>
    <property type="project" value="UniProtKB-SubCell"/>
</dbReference>
<dbReference type="PANTHER" id="PTHR21716">
    <property type="entry name" value="TRANSMEMBRANE PROTEIN"/>
    <property type="match status" value="1"/>
</dbReference>
<comment type="similarity">
    <text evidence="2">Belongs to the autoinducer-2 exporter (AI-2E) (TC 2.A.86) family.</text>
</comment>
<dbReference type="InterPro" id="IPR002549">
    <property type="entry name" value="AI-2E-like"/>
</dbReference>
<gene>
    <name evidence="6" type="ORF">ELLFYP34_00024</name>
</gene>
<dbReference type="NCBIfam" id="TIGR02872">
    <property type="entry name" value="spore_ytvI"/>
    <property type="match status" value="1"/>
</dbReference>
<keyword evidence="4" id="KW-1133">Transmembrane helix</keyword>
<accession>A0A6N2Y6I4</accession>
<name>A0A6N2Y6I4_EUBLI</name>
<dbReference type="EMBL" id="CACRTR010000001">
    <property type="protein sequence ID" value="VYT61767.1"/>
    <property type="molecule type" value="Genomic_DNA"/>
</dbReference>
<dbReference type="GO" id="GO:0055085">
    <property type="term" value="P:transmembrane transport"/>
    <property type="evidence" value="ECO:0007669"/>
    <property type="project" value="TreeGrafter"/>
</dbReference>
<keyword evidence="3" id="KW-0812">Transmembrane</keyword>
<evidence type="ECO:0000256" key="5">
    <source>
        <dbReference type="ARBA" id="ARBA00023136"/>
    </source>
</evidence>
<evidence type="ECO:0000256" key="1">
    <source>
        <dbReference type="ARBA" id="ARBA00004141"/>
    </source>
</evidence>
<dbReference type="Pfam" id="PF01594">
    <property type="entry name" value="AI-2E_transport"/>
    <property type="match status" value="1"/>
</dbReference>
<dbReference type="InterPro" id="IPR014227">
    <property type="entry name" value="YtvI-like"/>
</dbReference>
<dbReference type="PANTHER" id="PTHR21716:SF68">
    <property type="entry name" value="TRANSPORT PROTEIN YTVI-RELATED"/>
    <property type="match status" value="1"/>
</dbReference>
<protein>
    <submittedName>
        <fullName evidence="6">Uncharacterized protein</fullName>
    </submittedName>
</protein>
<evidence type="ECO:0000313" key="6">
    <source>
        <dbReference type="EMBL" id="VYT61767.1"/>
    </source>
</evidence>
<comment type="subcellular location">
    <subcellularLocation>
        <location evidence="1">Membrane</location>
        <topology evidence="1">Multi-pass membrane protein</topology>
    </subcellularLocation>
</comment>
<evidence type="ECO:0000256" key="4">
    <source>
        <dbReference type="ARBA" id="ARBA00022989"/>
    </source>
</evidence>